<reference evidence="3" key="1">
    <citation type="submission" date="2016-06" db="EMBL/GenBank/DDBJ databases">
        <title>Parallel loss of symbiosis genes in relatives of nitrogen-fixing non-legume Parasponia.</title>
        <authorList>
            <person name="Van Velzen R."/>
            <person name="Holmer R."/>
            <person name="Bu F."/>
            <person name="Rutten L."/>
            <person name="Van Zeijl A."/>
            <person name="Liu W."/>
            <person name="Santuari L."/>
            <person name="Cao Q."/>
            <person name="Sharma T."/>
            <person name="Shen D."/>
            <person name="Roswanjaya Y."/>
            <person name="Wardhani T."/>
            <person name="Kalhor M.S."/>
            <person name="Jansen J."/>
            <person name="Van den Hoogen J."/>
            <person name="Gungor B."/>
            <person name="Hartog M."/>
            <person name="Hontelez J."/>
            <person name="Verver J."/>
            <person name="Yang W.-C."/>
            <person name="Schijlen E."/>
            <person name="Repin R."/>
            <person name="Schilthuizen M."/>
            <person name="Schranz E."/>
            <person name="Heidstra R."/>
            <person name="Miyata K."/>
            <person name="Fedorova E."/>
            <person name="Kohlen W."/>
            <person name="Bisseling T."/>
            <person name="Smit S."/>
            <person name="Geurts R."/>
        </authorList>
    </citation>
    <scope>NUCLEOTIDE SEQUENCE [LARGE SCALE GENOMIC DNA]</scope>
    <source>
        <strain evidence="3">cv. WU1-14</strain>
    </source>
</reference>
<dbReference type="Proteomes" id="UP000237105">
    <property type="component" value="Unassembled WGS sequence"/>
</dbReference>
<proteinExistence type="predicted"/>
<gene>
    <name evidence="2" type="ORF">PanWU01x14_196800</name>
</gene>
<accession>A0A2P5BZD3</accession>
<name>A0A2P5BZD3_PARAD</name>
<dbReference type="AlphaFoldDB" id="A0A2P5BZD3"/>
<protein>
    <submittedName>
        <fullName evidence="2">Uncharacterized protein</fullName>
    </submittedName>
</protein>
<organism evidence="2 3">
    <name type="scientific">Parasponia andersonii</name>
    <name type="common">Sponia andersonii</name>
    <dbReference type="NCBI Taxonomy" id="3476"/>
    <lineage>
        <taxon>Eukaryota</taxon>
        <taxon>Viridiplantae</taxon>
        <taxon>Streptophyta</taxon>
        <taxon>Embryophyta</taxon>
        <taxon>Tracheophyta</taxon>
        <taxon>Spermatophyta</taxon>
        <taxon>Magnoliopsida</taxon>
        <taxon>eudicotyledons</taxon>
        <taxon>Gunneridae</taxon>
        <taxon>Pentapetalae</taxon>
        <taxon>rosids</taxon>
        <taxon>fabids</taxon>
        <taxon>Rosales</taxon>
        <taxon>Cannabaceae</taxon>
        <taxon>Parasponia</taxon>
    </lineage>
</organism>
<keyword evidence="1" id="KW-1133">Transmembrane helix</keyword>
<dbReference type="OrthoDB" id="10326139at2759"/>
<evidence type="ECO:0000313" key="2">
    <source>
        <dbReference type="EMBL" id="PON54131.1"/>
    </source>
</evidence>
<dbReference type="EMBL" id="JXTB01000198">
    <property type="protein sequence ID" value="PON54131.1"/>
    <property type="molecule type" value="Genomic_DNA"/>
</dbReference>
<keyword evidence="3" id="KW-1185">Reference proteome</keyword>
<evidence type="ECO:0000256" key="1">
    <source>
        <dbReference type="SAM" id="Phobius"/>
    </source>
</evidence>
<keyword evidence="1" id="KW-0812">Transmembrane</keyword>
<sequence length="49" mass="5383">ASGFLWGKEFGLGFFSVEALFLLLVTTPGSFSFAQLLHNSRYSPLLTSQ</sequence>
<feature type="transmembrane region" description="Helical" evidence="1">
    <location>
        <begin position="12"/>
        <end position="34"/>
    </location>
</feature>
<evidence type="ECO:0000313" key="3">
    <source>
        <dbReference type="Proteomes" id="UP000237105"/>
    </source>
</evidence>
<feature type="non-terminal residue" evidence="2">
    <location>
        <position position="1"/>
    </location>
</feature>
<keyword evidence="1" id="KW-0472">Membrane</keyword>
<comment type="caution">
    <text evidence="2">The sequence shown here is derived from an EMBL/GenBank/DDBJ whole genome shotgun (WGS) entry which is preliminary data.</text>
</comment>